<dbReference type="InterPro" id="IPR001816">
    <property type="entry name" value="Transl_elong_EFTs/EF1B"/>
</dbReference>
<gene>
    <name evidence="7" type="ORF">QTO32_00220</name>
</gene>
<evidence type="ECO:0000256" key="1">
    <source>
        <dbReference type="ARBA" id="ARBA00005532"/>
    </source>
</evidence>
<evidence type="ECO:0000256" key="4">
    <source>
        <dbReference type="ARBA" id="ARBA00022917"/>
    </source>
</evidence>
<evidence type="ECO:0000313" key="7">
    <source>
        <dbReference type="EMBL" id="WMI30508.1"/>
    </source>
</evidence>
<organism evidence="7">
    <name type="scientific">Candidatus Organicella extenuata</name>
    <dbReference type="NCBI Taxonomy" id="2841811"/>
    <lineage>
        <taxon>Bacteria</taxon>
        <taxon>Pseudomonadati</taxon>
        <taxon>Verrucomicrobiota</taxon>
        <taxon>Candidatus Organicella</taxon>
    </lineage>
</organism>
<reference evidence="7" key="1">
    <citation type="journal article" date="2021" name="Front. Microbiol.">
        <title>Genome Analysis of a Verrucomicrobial Endosymbiont With a Tiny Genome Discovered in an Antarctic Lake.</title>
        <authorList>
            <person name="Williams T.J."/>
            <person name="Allen M.A."/>
            <person name="Ivanova N."/>
            <person name="Huntemann M."/>
            <person name="Haque S."/>
            <person name="Hancock A.M."/>
            <person name="Brazendale S."/>
            <person name="Cavicchioli R."/>
        </authorList>
    </citation>
    <scope>NUCLEOTIDE SEQUENCE</scope>
    <source>
        <strain evidence="7">MAG_Ga0307966_1000010</strain>
    </source>
</reference>
<proteinExistence type="inferred from homology"/>
<keyword evidence="4" id="KW-0648">Protein biosynthesis</keyword>
<comment type="similarity">
    <text evidence="1">Belongs to the EF-Ts family.</text>
</comment>
<dbReference type="Proteomes" id="UP001238843">
    <property type="component" value="Chromosome"/>
</dbReference>
<dbReference type="CDD" id="cd14275">
    <property type="entry name" value="UBA_EF-Ts"/>
    <property type="match status" value="1"/>
</dbReference>
<reference evidence="7" key="2">
    <citation type="submission" date="2023-06" db="EMBL/GenBank/DDBJ databases">
        <authorList>
            <person name="Williams T.J."/>
            <person name="Allen M.A."/>
            <person name="Ivanova N."/>
            <person name="Huntemann M."/>
            <person name="Haque S."/>
            <person name="Hancock A.M."/>
            <person name="Brazendale S."/>
            <person name="Cavicchioli R."/>
        </authorList>
    </citation>
    <scope>NUCLEOTIDE SEQUENCE</scope>
    <source>
        <strain evidence="7">MAG_Ga0307966_1000010</strain>
    </source>
</reference>
<dbReference type="Gene3D" id="1.10.8.10">
    <property type="entry name" value="DNA helicase RuvA subunit, C-terminal domain"/>
    <property type="match status" value="1"/>
</dbReference>
<dbReference type="InterPro" id="IPR036402">
    <property type="entry name" value="EF-Ts_dimer_sf"/>
</dbReference>
<dbReference type="InterPro" id="IPR009060">
    <property type="entry name" value="UBA-like_sf"/>
</dbReference>
<dbReference type="AlphaFoldDB" id="A0AA51GGU9"/>
<dbReference type="Gene3D" id="1.10.286.20">
    <property type="match status" value="1"/>
</dbReference>
<evidence type="ECO:0000259" key="6">
    <source>
        <dbReference type="Pfam" id="PF00889"/>
    </source>
</evidence>
<accession>A0AA51GGU9</accession>
<protein>
    <recommendedName>
        <fullName evidence="2">Elongation factor Ts</fullName>
    </recommendedName>
</protein>
<name>A0AA51GGU9_9BACT</name>
<dbReference type="PANTHER" id="PTHR11741:SF10">
    <property type="entry name" value="POLYPROTEIN OF EF-TS, CHLOROPLASTIC"/>
    <property type="match status" value="1"/>
</dbReference>
<evidence type="ECO:0000256" key="2">
    <source>
        <dbReference type="ARBA" id="ARBA00016956"/>
    </source>
</evidence>
<sequence>MGLKYDISDIKKLREQTKLSVLSCKKALVASGNDLNKALSFLKKNTSSLGSQPGNYGEGTIGVYMHYNNRLGVLLQLNCKTDFITKNETFKSLVKKLCIHIASLNPLYKSINSIGLKFLFNLKVSIAKSFIKLKGCDGNGGFIGINKSCRFKLKDWFNKNCLLEQDFVMDGKTKVNSLLSNYSSLLGESINVSRYTVYTVK</sequence>
<dbReference type="Pfam" id="PF00889">
    <property type="entry name" value="EF_TS"/>
    <property type="match status" value="1"/>
</dbReference>
<dbReference type="PANTHER" id="PTHR11741">
    <property type="entry name" value="ELONGATION FACTOR TS"/>
    <property type="match status" value="1"/>
</dbReference>
<evidence type="ECO:0000256" key="3">
    <source>
        <dbReference type="ARBA" id="ARBA00022768"/>
    </source>
</evidence>
<comment type="function">
    <text evidence="5">Associates with the EF-Tu.GDP complex and induces the exchange of GDP to GTP. It remains bound to the aminoacyl-tRNA.EF-Tu.GTP complex up to the GTP hydrolysis stage on the ribosome.</text>
</comment>
<keyword evidence="3" id="KW-0251">Elongation factor</keyword>
<dbReference type="SUPFAM" id="SSF54713">
    <property type="entry name" value="Elongation factor Ts (EF-Ts), dimerisation domain"/>
    <property type="match status" value="1"/>
</dbReference>
<dbReference type="SUPFAM" id="SSF46934">
    <property type="entry name" value="UBA-like"/>
    <property type="match status" value="1"/>
</dbReference>
<feature type="domain" description="Translation elongation factor EFTs/EF1B dimerisation" evidence="6">
    <location>
        <begin position="58"/>
        <end position="197"/>
    </location>
</feature>
<dbReference type="InterPro" id="IPR014039">
    <property type="entry name" value="Transl_elong_EFTs/EF1B_dimer"/>
</dbReference>
<evidence type="ECO:0000256" key="5">
    <source>
        <dbReference type="ARBA" id="ARBA00025453"/>
    </source>
</evidence>
<dbReference type="EMBL" id="CP128385">
    <property type="protein sequence ID" value="WMI30508.1"/>
    <property type="molecule type" value="Genomic_DNA"/>
</dbReference>
<dbReference type="GO" id="GO:0003746">
    <property type="term" value="F:translation elongation factor activity"/>
    <property type="evidence" value="ECO:0007669"/>
    <property type="project" value="UniProtKB-KW"/>
</dbReference>
<dbReference type="Gene3D" id="3.30.479.20">
    <property type="entry name" value="Elongation factor Ts, dimerisation domain"/>
    <property type="match status" value="1"/>
</dbReference>